<accession>A0ACC2LK80</accession>
<evidence type="ECO:0000313" key="2">
    <source>
        <dbReference type="Proteomes" id="UP001234297"/>
    </source>
</evidence>
<reference evidence="1 2" key="1">
    <citation type="journal article" date="2022" name="Hortic Res">
        <title>A haplotype resolved chromosomal level avocado genome allows analysis of novel avocado genes.</title>
        <authorList>
            <person name="Nath O."/>
            <person name="Fletcher S.J."/>
            <person name="Hayward A."/>
            <person name="Shaw L.M."/>
            <person name="Masouleh A.K."/>
            <person name="Furtado A."/>
            <person name="Henry R.J."/>
            <person name="Mitter N."/>
        </authorList>
    </citation>
    <scope>NUCLEOTIDE SEQUENCE [LARGE SCALE GENOMIC DNA]</scope>
    <source>
        <strain evidence="2">cv. Hass</strain>
    </source>
</reference>
<evidence type="ECO:0000313" key="1">
    <source>
        <dbReference type="EMBL" id="KAJ8633775.1"/>
    </source>
</evidence>
<protein>
    <submittedName>
        <fullName evidence="1">Uncharacterized protein</fullName>
    </submittedName>
</protein>
<keyword evidence="2" id="KW-1185">Reference proteome</keyword>
<gene>
    <name evidence="1" type="ORF">MRB53_027111</name>
</gene>
<dbReference type="EMBL" id="CM056816">
    <property type="protein sequence ID" value="KAJ8633775.1"/>
    <property type="molecule type" value="Genomic_DNA"/>
</dbReference>
<sequence length="264" mass="30612">MEGERDEERREIGSGWGASGFRASRRRRMARRRRWSVDIAPTSARSRSVEDDRSSVVRETEENGLRFLMQKELRNSDVGSLGRIVLPKKGAEAHLPVLTVKEGILISMEDMETFQVWNFKYRFWPNNKSRMYVLENTGEFVKAHNLRLGDFVMFYRDDHRQKYFIRAKKNLDHHRAPSSSTLNGFYNGKTIDDQLVPEIEVSKASFFHANQPVADEMSTSFFMNDPFAAEFPIYFASEMMGNAPRLEPIPSFGSFENLSLDDFE</sequence>
<proteinExistence type="predicted"/>
<organism evidence="1 2">
    <name type="scientific">Persea americana</name>
    <name type="common">Avocado</name>
    <dbReference type="NCBI Taxonomy" id="3435"/>
    <lineage>
        <taxon>Eukaryota</taxon>
        <taxon>Viridiplantae</taxon>
        <taxon>Streptophyta</taxon>
        <taxon>Embryophyta</taxon>
        <taxon>Tracheophyta</taxon>
        <taxon>Spermatophyta</taxon>
        <taxon>Magnoliopsida</taxon>
        <taxon>Magnoliidae</taxon>
        <taxon>Laurales</taxon>
        <taxon>Lauraceae</taxon>
        <taxon>Persea</taxon>
    </lineage>
</organism>
<dbReference type="Proteomes" id="UP001234297">
    <property type="component" value="Chromosome 8"/>
</dbReference>
<name>A0ACC2LK80_PERAE</name>
<comment type="caution">
    <text evidence="1">The sequence shown here is derived from an EMBL/GenBank/DDBJ whole genome shotgun (WGS) entry which is preliminary data.</text>
</comment>